<dbReference type="SUPFAM" id="SSF56801">
    <property type="entry name" value="Acetyl-CoA synthetase-like"/>
    <property type="match status" value="1"/>
</dbReference>
<dbReference type="GO" id="GO:0019748">
    <property type="term" value="P:secondary metabolic process"/>
    <property type="evidence" value="ECO:0007669"/>
    <property type="project" value="TreeGrafter"/>
</dbReference>
<dbReference type="InterPro" id="IPR000873">
    <property type="entry name" value="AMP-dep_synth/lig_dom"/>
</dbReference>
<dbReference type="PANTHER" id="PTHR24096">
    <property type="entry name" value="LONG-CHAIN-FATTY-ACID--COA LIGASE"/>
    <property type="match status" value="1"/>
</dbReference>
<sequence>MGWNPTMSSNNMHSQEVYSDLLSFTFDGPKPYNQNQPLFIDAEDPSRSFTGVQFRQLVRTLIAGLKAHNVQPGDCVLLHLGNSILYPALFFGIIGAGGVYMGSNPRSHPQELDHILSLAEPKLILTTRDALPSVLDVSAARGIHPAQICLVDERAIDHCAQLFLWYELGYSSAGQFCAMNGDARHNNFANLLCYGESDWLKFADPVVAQATPAAMYPTSGTGGLPKAAILSHYALVSQHRTIYYDVPHPVSRLISLPMFHLFGALWTDLFPVRYGHPLFVMPRFEINEFLAAVHKYQISETYLVPAIIHAINQSSVPIGDMLSSLRYVGVAGAPIDGHSMQQFRSHINPMGYACQIWGMTEVGVTFQTRWGQQGDPGSIGTCIAGYEARLVEADGKIVQSDCCSGELYVRGPGLLSAYKGRTDALEQHGWFRTGDVAYVKQGQYYIVGRTKELIKVRGWQVAPAEVEGILLKHPGILDAAVIGVNKDGVGEVPRAFIVRSRDPSVRRVTAEQVYNYARKQLATYKSLEGGVVFVEEIPRTASGKIQRFRLSQMNSYREMVASLLSRFDGDGSAAATAARRGLPAAAEMSHVGLIPEGRVAV</sequence>
<evidence type="ECO:0000313" key="9">
    <source>
        <dbReference type="Proteomes" id="UP000053732"/>
    </source>
</evidence>
<dbReference type="FunFam" id="3.30.300.30:FF:000007">
    <property type="entry name" value="4-coumarate--CoA ligase 2"/>
    <property type="match status" value="1"/>
</dbReference>
<feature type="domain" description="AMP-dependent synthetase/ligase" evidence="6">
    <location>
        <begin position="37"/>
        <end position="418"/>
    </location>
</feature>
<dbReference type="PANTHER" id="PTHR24096:SF317">
    <property type="entry name" value="ADENYLATE-FORMING ENZYME AFEA"/>
    <property type="match status" value="1"/>
</dbReference>
<dbReference type="GO" id="GO:0016405">
    <property type="term" value="F:CoA-ligase activity"/>
    <property type="evidence" value="ECO:0007669"/>
    <property type="project" value="TreeGrafter"/>
</dbReference>
<organism evidence="8 9">
    <name type="scientific">Penicillium camemberti (strain FM 013)</name>
    <dbReference type="NCBI Taxonomy" id="1429867"/>
    <lineage>
        <taxon>Eukaryota</taxon>
        <taxon>Fungi</taxon>
        <taxon>Dikarya</taxon>
        <taxon>Ascomycota</taxon>
        <taxon>Pezizomycotina</taxon>
        <taxon>Eurotiomycetes</taxon>
        <taxon>Eurotiomycetidae</taxon>
        <taxon>Eurotiales</taxon>
        <taxon>Aspergillaceae</taxon>
        <taxon>Penicillium</taxon>
    </lineage>
</organism>
<evidence type="ECO:0000256" key="1">
    <source>
        <dbReference type="ARBA" id="ARBA00005179"/>
    </source>
</evidence>
<reference evidence="8 9" key="1">
    <citation type="journal article" date="2014" name="Nat. Commun.">
        <title>Multiple recent horizontal transfers of a large genomic region in cheese making fungi.</title>
        <authorList>
            <person name="Cheeseman K."/>
            <person name="Ropars J."/>
            <person name="Renault P."/>
            <person name="Dupont J."/>
            <person name="Gouzy J."/>
            <person name="Branca A."/>
            <person name="Abraham A.L."/>
            <person name="Ceppi M."/>
            <person name="Conseiller E."/>
            <person name="Debuchy R."/>
            <person name="Malagnac F."/>
            <person name="Goarin A."/>
            <person name="Silar P."/>
            <person name="Lacoste S."/>
            <person name="Sallet E."/>
            <person name="Bensimon A."/>
            <person name="Giraud T."/>
            <person name="Brygoo Y."/>
        </authorList>
    </citation>
    <scope>NUCLEOTIDE SEQUENCE [LARGE SCALE GENOMIC DNA]</scope>
    <source>
        <strain evidence="9">FM 013</strain>
    </source>
</reference>
<dbReference type="Gene3D" id="3.30.300.30">
    <property type="match status" value="1"/>
</dbReference>
<comment type="pathway">
    <text evidence="1">Secondary metabolite biosynthesis.</text>
</comment>
<feature type="domain" description="AMP-binding enzyme C-terminal" evidence="7">
    <location>
        <begin position="465"/>
        <end position="544"/>
    </location>
</feature>
<gene>
    <name evidence="8" type="ORF">PCAMFM013_S016g000056</name>
</gene>
<comment type="similarity">
    <text evidence="2">Belongs to the ATP-dependent AMP-binding enzyme family.</text>
</comment>
<name>A0A0G4PHC1_PENC3</name>
<keyword evidence="4" id="KW-0547">Nucleotide-binding</keyword>
<dbReference type="Gene3D" id="3.40.50.12780">
    <property type="entry name" value="N-terminal domain of ligase-like"/>
    <property type="match status" value="1"/>
</dbReference>
<dbReference type="AlphaFoldDB" id="A0A0G4PHC1"/>
<keyword evidence="5" id="KW-0067">ATP-binding</keyword>
<keyword evidence="9" id="KW-1185">Reference proteome</keyword>
<evidence type="ECO:0000256" key="3">
    <source>
        <dbReference type="ARBA" id="ARBA00022598"/>
    </source>
</evidence>
<dbReference type="Pfam" id="PF13193">
    <property type="entry name" value="AMP-binding_C"/>
    <property type="match status" value="1"/>
</dbReference>
<evidence type="ECO:0000256" key="2">
    <source>
        <dbReference type="ARBA" id="ARBA00006432"/>
    </source>
</evidence>
<dbReference type="InterPro" id="IPR042099">
    <property type="entry name" value="ANL_N_sf"/>
</dbReference>
<evidence type="ECO:0000256" key="4">
    <source>
        <dbReference type="ARBA" id="ARBA00022741"/>
    </source>
</evidence>
<dbReference type="GO" id="GO:0005524">
    <property type="term" value="F:ATP binding"/>
    <property type="evidence" value="ECO:0007669"/>
    <property type="project" value="UniProtKB-KW"/>
</dbReference>
<evidence type="ECO:0000259" key="7">
    <source>
        <dbReference type="Pfam" id="PF13193"/>
    </source>
</evidence>
<proteinExistence type="inferred from homology"/>
<dbReference type="Pfam" id="PF00501">
    <property type="entry name" value="AMP-binding"/>
    <property type="match status" value="1"/>
</dbReference>
<dbReference type="STRING" id="1429867.A0A0G4PHC1"/>
<dbReference type="InterPro" id="IPR045851">
    <property type="entry name" value="AMP-bd_C_sf"/>
</dbReference>
<accession>A0A0G4PHC1</accession>
<dbReference type="InterPro" id="IPR025110">
    <property type="entry name" value="AMP-bd_C"/>
</dbReference>
<evidence type="ECO:0000313" key="8">
    <source>
        <dbReference type="EMBL" id="CRL25775.1"/>
    </source>
</evidence>
<keyword evidence="3 8" id="KW-0436">Ligase</keyword>
<dbReference type="Proteomes" id="UP000053732">
    <property type="component" value="Unassembled WGS sequence"/>
</dbReference>
<dbReference type="EMBL" id="HG793149">
    <property type="protein sequence ID" value="CRL25775.1"/>
    <property type="molecule type" value="Genomic_DNA"/>
</dbReference>
<protein>
    <submittedName>
        <fullName evidence="8">AMP-dependent synthetase/ligase</fullName>
    </submittedName>
</protein>
<evidence type="ECO:0000259" key="6">
    <source>
        <dbReference type="Pfam" id="PF00501"/>
    </source>
</evidence>
<evidence type="ECO:0000256" key="5">
    <source>
        <dbReference type="ARBA" id="ARBA00022840"/>
    </source>
</evidence>